<accession>X6LX40</accession>
<organism evidence="1 2">
    <name type="scientific">Reticulomyxa filosa</name>
    <dbReference type="NCBI Taxonomy" id="46433"/>
    <lineage>
        <taxon>Eukaryota</taxon>
        <taxon>Sar</taxon>
        <taxon>Rhizaria</taxon>
        <taxon>Retaria</taxon>
        <taxon>Foraminifera</taxon>
        <taxon>Monothalamids</taxon>
        <taxon>Reticulomyxidae</taxon>
        <taxon>Reticulomyxa</taxon>
    </lineage>
</organism>
<dbReference type="AlphaFoldDB" id="X6LX40"/>
<protein>
    <submittedName>
        <fullName evidence="1">Uncharacterized protein</fullName>
    </submittedName>
</protein>
<name>X6LX40_RETFI</name>
<reference evidence="1 2" key="1">
    <citation type="journal article" date="2013" name="Curr. Biol.">
        <title>The Genome of the Foraminiferan Reticulomyxa filosa.</title>
        <authorList>
            <person name="Glockner G."/>
            <person name="Hulsmann N."/>
            <person name="Schleicher M."/>
            <person name="Noegel A.A."/>
            <person name="Eichinger L."/>
            <person name="Gallinger C."/>
            <person name="Pawlowski J."/>
            <person name="Sierra R."/>
            <person name="Euteneuer U."/>
            <person name="Pillet L."/>
            <person name="Moustafa A."/>
            <person name="Platzer M."/>
            <person name="Groth M."/>
            <person name="Szafranski K."/>
            <person name="Schliwa M."/>
        </authorList>
    </citation>
    <scope>NUCLEOTIDE SEQUENCE [LARGE SCALE GENOMIC DNA]</scope>
</reference>
<dbReference type="Proteomes" id="UP000023152">
    <property type="component" value="Unassembled WGS sequence"/>
</dbReference>
<evidence type="ECO:0000313" key="1">
    <source>
        <dbReference type="EMBL" id="ETO05891.1"/>
    </source>
</evidence>
<proteinExistence type="predicted"/>
<comment type="caution">
    <text evidence="1">The sequence shown here is derived from an EMBL/GenBank/DDBJ whole genome shotgun (WGS) entry which is preliminary data.</text>
</comment>
<dbReference type="EMBL" id="ASPP01027690">
    <property type="protein sequence ID" value="ETO05891.1"/>
    <property type="molecule type" value="Genomic_DNA"/>
</dbReference>
<evidence type="ECO:0000313" key="2">
    <source>
        <dbReference type="Proteomes" id="UP000023152"/>
    </source>
</evidence>
<sequence length="91" mass="11252">MFNKLKYFCLSFIQTRRQKSMTKLKKRNNEQIFELTKDIQQFKTEMNVLKCNQSTFNADFNYFFHRKKKSIFVDKCEKRLYVLTMQNIIIF</sequence>
<gene>
    <name evidence="1" type="ORF">RFI_31505</name>
</gene>
<keyword evidence="2" id="KW-1185">Reference proteome</keyword>